<evidence type="ECO:0000313" key="2">
    <source>
        <dbReference type="Proteomes" id="UP001164420"/>
    </source>
</evidence>
<evidence type="ECO:0000313" key="1">
    <source>
        <dbReference type="EMBL" id="MCT7309694.1"/>
    </source>
</evidence>
<dbReference type="EMBL" id="JAOCQI010000001">
    <property type="protein sequence ID" value="MCT7309694.1"/>
    <property type="molecule type" value="Genomic_DNA"/>
</dbReference>
<sequence length="625" mass="66102">MAGTTINITDAGRAALVNADHTGTAARKIVQAGIATAPFTFDAGLQALPNEHKRLATISGETIAADTVHATIRDDSADQYTTYGFGLYLDNGVLLGTYCQPTPIMEKAPVAILLLAVDMVFKQLDVTALSFGDASFANPPATAERQGVVELATAQETIDGTDAHRAVTPAALEARTGTETRTGLVQLATDAEVTAGRNGAKAVTPKNLALQLAKKADLAGSAEQAFAVAPATSEHQAVPLGQADERYATPASVKDAKDTATDALNTAKAALPTAGGDMSGPINLKGSSVELQLTDTQQPIRLGRFRLVSSGGQLVIDRNTATDGSFSTFVRACTIDGNGTLSTPAGVLADLFKTRANVNLPAHNDDGRGFVEFGGDTVIWRLFMHGPTGNLILGSYNVDGKNRHQPFYIDYTSGKACFSSRPTFNGATPWDSENLQEPLTAQGGSLAFGKGLKFGASWGQFPLHITAGFGDSGLGGAWVDWNTYRTPALQIDCPNNQAAYMGIRWTQWGQRHLAAIEAYAGAANWTAPIIAFHIGKRTLAWKFGEDDISRWDGGYLWGTWNFDPGSKATRGATAQTNGVAEFGAIDISKGGNQTYDLPAPYVMCGLRNVGNTTIIYLRGTYLTQQ</sequence>
<keyword evidence="2" id="KW-1185">Reference proteome</keyword>
<proteinExistence type="predicted"/>
<evidence type="ECO:0008006" key="3">
    <source>
        <dbReference type="Google" id="ProtNLM"/>
    </source>
</evidence>
<gene>
    <name evidence="1" type="ORF">N5J06_01950</name>
</gene>
<organism evidence="1 2">
    <name type="scientific">Ralstonia mojiangensis</name>
    <dbReference type="NCBI Taxonomy" id="2953895"/>
    <lineage>
        <taxon>Bacteria</taxon>
        <taxon>Pseudomonadati</taxon>
        <taxon>Pseudomonadota</taxon>
        <taxon>Betaproteobacteria</taxon>
        <taxon>Burkholderiales</taxon>
        <taxon>Burkholderiaceae</taxon>
        <taxon>Ralstonia</taxon>
    </lineage>
</organism>
<accession>A0ABT2L3H7</accession>
<name>A0ABT2L3H7_9RALS</name>
<comment type="caution">
    <text evidence="1">The sequence shown here is derived from an EMBL/GenBank/DDBJ whole genome shotgun (WGS) entry which is preliminary data.</text>
</comment>
<reference evidence="1 2" key="1">
    <citation type="journal article" date="2023" name="Front. Microbiol.">
        <title>Ralstonia chuxiongensis sp. nov., Ralstonia mojiangensis sp. nov., and Ralstonia soli sp. nov., isolated from tobacco fields, are three novel species in the family Burkholderiaceae.</title>
        <authorList>
            <person name="Lu C.H."/>
            <person name="Zhang Y.Y."/>
            <person name="Jiang N."/>
            <person name="Chen W."/>
            <person name="Shao X."/>
            <person name="Zhao Z.M."/>
            <person name="Lu W.L."/>
            <person name="Hu X."/>
            <person name="Xi Y.X."/>
            <person name="Zou S.Y."/>
            <person name="Wei Q.J."/>
            <person name="Lin Z.L."/>
            <person name="Gong L."/>
            <person name="Gai X.T."/>
            <person name="Zhang L.Q."/>
            <person name="Li J.Y."/>
            <person name="Jin Y."/>
            <person name="Xia Z.Y."/>
        </authorList>
    </citation>
    <scope>NUCLEOTIDE SEQUENCE [LARGE SCALE GENOMIC DNA]</scope>
    <source>
        <strain evidence="1 2">22TCJT01-1</strain>
    </source>
</reference>
<dbReference type="Proteomes" id="UP001164420">
    <property type="component" value="Unassembled WGS sequence"/>
</dbReference>
<dbReference type="RefSeq" id="WP_260784587.1">
    <property type="nucleotide sequence ID" value="NZ_JAOCQI010000001.1"/>
</dbReference>
<protein>
    <recommendedName>
        <fullName evidence="3">Phage tail protein</fullName>
    </recommendedName>
</protein>